<dbReference type="InterPro" id="IPR017439">
    <property type="entry name" value="Amidohydrolase"/>
</dbReference>
<sequence length="391" mass="40976">MLSNSDLVELTAFRRLLHQWPETSGEETDTARRIADALVPLGPTQVLTGFGGTGVAAIFASDRPGPTVLFRAELDALPIPEEPGPDWRSQVPGKGHLCGHDGHMTILLALGRLLARRQVAQGRVVLMFQPAEEDGSGARAVVADPRYAEIAPDWVFALHNDPGRPLGEVGLCDGLVNCASRGLAVTLSGRTAHAATPETGISPAPALAELIPALTALAHGDERSDAFRMATITHARLGEPTFGIAPGEALLHVTLRTAQDDAMAALAAEADAIITDVAERHGLTVSMTVQDDFAASINAPEAVAMVRAALDALGVPVSGQGLPMRASEDFGVFGWQAGSAMFCLGSGETCPPLHDPRYDFPDDLIPIGAAIFERIARDLLGGVAQAARPAR</sequence>
<dbReference type="SUPFAM" id="SSF55031">
    <property type="entry name" value="Bacterial exopeptidase dimerisation domain"/>
    <property type="match status" value="1"/>
</dbReference>
<protein>
    <submittedName>
        <fullName evidence="3">Amidohydrolase</fullName>
    </submittedName>
</protein>
<evidence type="ECO:0000259" key="2">
    <source>
        <dbReference type="Pfam" id="PF07687"/>
    </source>
</evidence>
<dbReference type="RefSeq" id="WP_386802687.1">
    <property type="nucleotide sequence ID" value="NZ_JBHTMU010000012.1"/>
</dbReference>
<gene>
    <name evidence="3" type="ORF">ACFQ4E_08905</name>
</gene>
<dbReference type="Pfam" id="PF01546">
    <property type="entry name" value="Peptidase_M20"/>
    <property type="match status" value="1"/>
</dbReference>
<dbReference type="InterPro" id="IPR036264">
    <property type="entry name" value="Bact_exopeptidase_dim_dom"/>
</dbReference>
<dbReference type="PIRSF" id="PIRSF005962">
    <property type="entry name" value="Pept_M20D_amidohydro"/>
    <property type="match status" value="1"/>
</dbReference>
<evidence type="ECO:0000256" key="1">
    <source>
        <dbReference type="ARBA" id="ARBA00022801"/>
    </source>
</evidence>
<dbReference type="Pfam" id="PF07687">
    <property type="entry name" value="M20_dimer"/>
    <property type="match status" value="1"/>
</dbReference>
<feature type="domain" description="Peptidase M20 dimerisation" evidence="2">
    <location>
        <begin position="182"/>
        <end position="280"/>
    </location>
</feature>
<dbReference type="InterPro" id="IPR011650">
    <property type="entry name" value="Peptidase_M20_dimer"/>
</dbReference>
<dbReference type="Proteomes" id="UP001597135">
    <property type="component" value="Unassembled WGS sequence"/>
</dbReference>
<dbReference type="PANTHER" id="PTHR11014">
    <property type="entry name" value="PEPTIDASE M20 FAMILY MEMBER"/>
    <property type="match status" value="1"/>
</dbReference>
<keyword evidence="1" id="KW-0378">Hydrolase</keyword>
<dbReference type="Gene3D" id="3.30.70.360">
    <property type="match status" value="1"/>
</dbReference>
<comment type="caution">
    <text evidence="3">The sequence shown here is derived from an EMBL/GenBank/DDBJ whole genome shotgun (WGS) entry which is preliminary data.</text>
</comment>
<dbReference type="EMBL" id="JBHTMU010000012">
    <property type="protein sequence ID" value="MFD1342535.1"/>
    <property type="molecule type" value="Genomic_DNA"/>
</dbReference>
<proteinExistence type="predicted"/>
<reference evidence="4" key="1">
    <citation type="journal article" date="2019" name="Int. J. Syst. Evol. Microbiol.">
        <title>The Global Catalogue of Microorganisms (GCM) 10K type strain sequencing project: providing services to taxonomists for standard genome sequencing and annotation.</title>
        <authorList>
            <consortium name="The Broad Institute Genomics Platform"/>
            <consortium name="The Broad Institute Genome Sequencing Center for Infectious Disease"/>
            <person name="Wu L."/>
            <person name="Ma J."/>
        </authorList>
    </citation>
    <scope>NUCLEOTIDE SEQUENCE [LARGE SCALE GENOMIC DNA]</scope>
    <source>
        <strain evidence="4">CCUG 62953</strain>
    </source>
</reference>
<accession>A0ABW3ZIG4</accession>
<dbReference type="InterPro" id="IPR002933">
    <property type="entry name" value="Peptidase_M20"/>
</dbReference>
<dbReference type="Gene3D" id="3.40.630.10">
    <property type="entry name" value="Zn peptidases"/>
    <property type="match status" value="1"/>
</dbReference>
<keyword evidence="4" id="KW-1185">Reference proteome</keyword>
<dbReference type="NCBIfam" id="TIGR01891">
    <property type="entry name" value="amidohydrolases"/>
    <property type="match status" value="1"/>
</dbReference>
<organism evidence="3 4">
    <name type="scientific">Litorisediminicola beolgyonensis</name>
    <dbReference type="NCBI Taxonomy" id="1173614"/>
    <lineage>
        <taxon>Bacteria</taxon>
        <taxon>Pseudomonadati</taxon>
        <taxon>Pseudomonadota</taxon>
        <taxon>Alphaproteobacteria</taxon>
        <taxon>Rhodobacterales</taxon>
        <taxon>Paracoccaceae</taxon>
        <taxon>Litorisediminicola</taxon>
    </lineage>
</organism>
<dbReference type="PANTHER" id="PTHR11014:SF169">
    <property type="entry name" value="CLAN MH, FAMILY M20, PEPTIDASE T-LIKE METALLOPEPTIDASE"/>
    <property type="match status" value="1"/>
</dbReference>
<dbReference type="SUPFAM" id="SSF53187">
    <property type="entry name" value="Zn-dependent exopeptidases"/>
    <property type="match status" value="1"/>
</dbReference>
<evidence type="ECO:0000313" key="3">
    <source>
        <dbReference type="EMBL" id="MFD1342535.1"/>
    </source>
</evidence>
<name>A0ABW3ZIG4_9RHOB</name>
<evidence type="ECO:0000313" key="4">
    <source>
        <dbReference type="Proteomes" id="UP001597135"/>
    </source>
</evidence>